<proteinExistence type="predicted"/>
<evidence type="ECO:0000313" key="2">
    <source>
        <dbReference type="Proteomes" id="UP001497382"/>
    </source>
</evidence>
<dbReference type="Proteomes" id="UP001497382">
    <property type="component" value="Unassembled WGS sequence"/>
</dbReference>
<protein>
    <submittedName>
        <fullName evidence="1">Uncharacterized protein</fullName>
    </submittedName>
</protein>
<organism evidence="1 2">
    <name type="scientific">Larinioides sclopetarius</name>
    <dbReference type="NCBI Taxonomy" id="280406"/>
    <lineage>
        <taxon>Eukaryota</taxon>
        <taxon>Metazoa</taxon>
        <taxon>Ecdysozoa</taxon>
        <taxon>Arthropoda</taxon>
        <taxon>Chelicerata</taxon>
        <taxon>Arachnida</taxon>
        <taxon>Araneae</taxon>
        <taxon>Araneomorphae</taxon>
        <taxon>Entelegynae</taxon>
        <taxon>Araneoidea</taxon>
        <taxon>Araneidae</taxon>
        <taxon>Larinioides</taxon>
    </lineage>
</organism>
<dbReference type="EMBL" id="CAXIEN010000138">
    <property type="protein sequence ID" value="CAL1280965.1"/>
    <property type="molecule type" value="Genomic_DNA"/>
</dbReference>
<comment type="caution">
    <text evidence="1">The sequence shown here is derived from an EMBL/GenBank/DDBJ whole genome shotgun (WGS) entry which is preliminary data.</text>
</comment>
<keyword evidence="2" id="KW-1185">Reference proteome</keyword>
<sequence>MTVDKNSPDCLALYPCKSKGGFEGSSG</sequence>
<evidence type="ECO:0000313" key="1">
    <source>
        <dbReference type="EMBL" id="CAL1280965.1"/>
    </source>
</evidence>
<name>A0AAV2AD46_9ARAC</name>
<dbReference type="AlphaFoldDB" id="A0AAV2AD46"/>
<reference evidence="1 2" key="1">
    <citation type="submission" date="2024-04" db="EMBL/GenBank/DDBJ databases">
        <authorList>
            <person name="Rising A."/>
            <person name="Reimegard J."/>
            <person name="Sonavane S."/>
            <person name="Akerstrom W."/>
            <person name="Nylinder S."/>
            <person name="Hedman E."/>
            <person name="Kallberg Y."/>
        </authorList>
    </citation>
    <scope>NUCLEOTIDE SEQUENCE [LARGE SCALE GENOMIC DNA]</scope>
</reference>
<accession>A0AAV2AD46</accession>
<gene>
    <name evidence="1" type="ORF">LARSCL_LOCUS11291</name>
</gene>